<sequence length="111" mass="12423">MKAGRRLASTSHTAYRSQMEHGMDEKYPMMPGGLWRSPDGATKNNRPSPIDGRCLCDFDTSEQLLPMPHGQRRTESRPEGTHGDGADYYVVPFVLEGDIPQIISTTQKMVK</sequence>
<evidence type="ECO:0000313" key="3">
    <source>
        <dbReference type="Proteomes" id="UP001189429"/>
    </source>
</evidence>
<gene>
    <name evidence="2" type="ORF">PCOR1329_LOCUS54191</name>
</gene>
<dbReference type="EMBL" id="CAUYUJ010016616">
    <property type="protein sequence ID" value="CAK0867193.1"/>
    <property type="molecule type" value="Genomic_DNA"/>
</dbReference>
<accession>A0ABN9V330</accession>
<feature type="region of interest" description="Disordered" evidence="1">
    <location>
        <begin position="63"/>
        <end position="84"/>
    </location>
</feature>
<feature type="compositionally biased region" description="Basic and acidic residues" evidence="1">
    <location>
        <begin position="18"/>
        <end position="27"/>
    </location>
</feature>
<proteinExistence type="predicted"/>
<comment type="caution">
    <text evidence="2">The sequence shown here is derived from an EMBL/GenBank/DDBJ whole genome shotgun (WGS) entry which is preliminary data.</text>
</comment>
<evidence type="ECO:0000313" key="2">
    <source>
        <dbReference type="EMBL" id="CAK0867193.1"/>
    </source>
</evidence>
<protein>
    <submittedName>
        <fullName evidence="2">Uncharacterized protein</fullName>
    </submittedName>
</protein>
<name>A0ABN9V330_9DINO</name>
<reference evidence="2" key="1">
    <citation type="submission" date="2023-10" db="EMBL/GenBank/DDBJ databases">
        <authorList>
            <person name="Chen Y."/>
            <person name="Shah S."/>
            <person name="Dougan E. K."/>
            <person name="Thang M."/>
            <person name="Chan C."/>
        </authorList>
    </citation>
    <scope>NUCLEOTIDE SEQUENCE [LARGE SCALE GENOMIC DNA]</scope>
</reference>
<organism evidence="2 3">
    <name type="scientific">Prorocentrum cordatum</name>
    <dbReference type="NCBI Taxonomy" id="2364126"/>
    <lineage>
        <taxon>Eukaryota</taxon>
        <taxon>Sar</taxon>
        <taxon>Alveolata</taxon>
        <taxon>Dinophyceae</taxon>
        <taxon>Prorocentrales</taxon>
        <taxon>Prorocentraceae</taxon>
        <taxon>Prorocentrum</taxon>
    </lineage>
</organism>
<feature type="region of interest" description="Disordered" evidence="1">
    <location>
        <begin position="1"/>
        <end position="48"/>
    </location>
</feature>
<feature type="compositionally biased region" description="Basic and acidic residues" evidence="1">
    <location>
        <begin position="72"/>
        <end position="84"/>
    </location>
</feature>
<dbReference type="Proteomes" id="UP001189429">
    <property type="component" value="Unassembled WGS sequence"/>
</dbReference>
<evidence type="ECO:0000256" key="1">
    <source>
        <dbReference type="SAM" id="MobiDB-lite"/>
    </source>
</evidence>
<keyword evidence="3" id="KW-1185">Reference proteome</keyword>